<proteinExistence type="predicted"/>
<dbReference type="Proteomes" id="UP001057402">
    <property type="component" value="Chromosome 12"/>
</dbReference>
<dbReference type="EMBL" id="CM042891">
    <property type="protein sequence ID" value="KAI4303468.1"/>
    <property type="molecule type" value="Genomic_DNA"/>
</dbReference>
<keyword evidence="2" id="KW-1185">Reference proteome</keyword>
<sequence length="280" mass="30853">MYGGGNGSSGNFGTYIAENGAVMTRDPKTRLRWTADLHDRFVDAVTKLGGPDKATPKSVLRLMGLKGLTLYHLKSHLQKYRLGQQQARKQSGEESEKQDHNIGRRSSYVRYPSSGVATSLSTSISSGENQIEEALKSQIEVQKRLEEQLEVQEKLQMRIEAQGKYLQSILENAQKSLSLDVCPPHHHQISVTDFSLGMGVTGYAHRVEGNDKVKDMLGRGGGSSSSLSAFRDDSRENNEEDPGFKDGGSSTMRFDLNSKGNGSISRLKFFGSKLEPNILL</sequence>
<reference evidence="2" key="1">
    <citation type="journal article" date="2023" name="Front. Plant Sci.">
        <title>Chromosomal-level genome assembly of Melastoma candidum provides insights into trichome evolution.</title>
        <authorList>
            <person name="Zhong Y."/>
            <person name="Wu W."/>
            <person name="Sun C."/>
            <person name="Zou P."/>
            <person name="Liu Y."/>
            <person name="Dai S."/>
            <person name="Zhou R."/>
        </authorList>
    </citation>
    <scope>NUCLEOTIDE SEQUENCE [LARGE SCALE GENOMIC DNA]</scope>
</reference>
<evidence type="ECO:0000313" key="1">
    <source>
        <dbReference type="EMBL" id="KAI4303468.1"/>
    </source>
</evidence>
<gene>
    <name evidence="1" type="ORF">MLD38_039092</name>
</gene>
<evidence type="ECO:0000313" key="2">
    <source>
        <dbReference type="Proteomes" id="UP001057402"/>
    </source>
</evidence>
<name>A0ACB9L1Q0_9MYRT</name>
<protein>
    <submittedName>
        <fullName evidence="1">Uncharacterized protein</fullName>
    </submittedName>
</protein>
<accession>A0ACB9L1Q0</accession>
<comment type="caution">
    <text evidence="1">The sequence shown here is derived from an EMBL/GenBank/DDBJ whole genome shotgun (WGS) entry which is preliminary data.</text>
</comment>
<organism evidence="1 2">
    <name type="scientific">Melastoma candidum</name>
    <dbReference type="NCBI Taxonomy" id="119954"/>
    <lineage>
        <taxon>Eukaryota</taxon>
        <taxon>Viridiplantae</taxon>
        <taxon>Streptophyta</taxon>
        <taxon>Embryophyta</taxon>
        <taxon>Tracheophyta</taxon>
        <taxon>Spermatophyta</taxon>
        <taxon>Magnoliopsida</taxon>
        <taxon>eudicotyledons</taxon>
        <taxon>Gunneridae</taxon>
        <taxon>Pentapetalae</taxon>
        <taxon>rosids</taxon>
        <taxon>malvids</taxon>
        <taxon>Myrtales</taxon>
        <taxon>Melastomataceae</taxon>
        <taxon>Melastomatoideae</taxon>
        <taxon>Melastomateae</taxon>
        <taxon>Melastoma</taxon>
    </lineage>
</organism>